<dbReference type="Proteomes" id="UP000694546">
    <property type="component" value="Chromosome 15"/>
</dbReference>
<dbReference type="InterPro" id="IPR015926">
    <property type="entry name" value="Cytolysin/lectin"/>
</dbReference>
<dbReference type="OMA" id="CNIHIAN"/>
<evidence type="ECO:0000313" key="6">
    <source>
        <dbReference type="Ensembl" id="ENSGMOP00000035466.1"/>
    </source>
</evidence>
<dbReference type="GO" id="GO:0042151">
    <property type="term" value="C:nematocyst"/>
    <property type="evidence" value="ECO:0007669"/>
    <property type="project" value="UniProtKB-SubCell"/>
</dbReference>
<dbReference type="GO" id="GO:0046930">
    <property type="term" value="C:pore complex"/>
    <property type="evidence" value="ECO:0007669"/>
    <property type="project" value="InterPro"/>
</dbReference>
<evidence type="ECO:0000256" key="3">
    <source>
        <dbReference type="ARBA" id="ARBA00022537"/>
    </source>
</evidence>
<dbReference type="SUPFAM" id="SSF63724">
    <property type="entry name" value="Cytolysin/lectin"/>
    <property type="match status" value="1"/>
</dbReference>
<dbReference type="InterPro" id="IPR009104">
    <property type="entry name" value="Anemon_actinoporin-like"/>
</dbReference>
<sequence length="166" mass="18129">PSVLYIERGRCSVPLALNLGPKSSKMATFVKTSGTATGAVGVLTYDLVKAEAQSNARNIQLKLAVMYSVPFNRNSYTNWFAIGLMNSQTNCCKELYSRMYYNEVVHYGDFVRAKGGGSSLQKERDHVVVQASMSNTGTAMLRVEIILALSPLKLGQGPKNKQAEPC</sequence>
<organism evidence="6 7">
    <name type="scientific">Gadus morhua</name>
    <name type="common">Atlantic cod</name>
    <dbReference type="NCBI Taxonomy" id="8049"/>
    <lineage>
        <taxon>Eukaryota</taxon>
        <taxon>Metazoa</taxon>
        <taxon>Chordata</taxon>
        <taxon>Craniata</taxon>
        <taxon>Vertebrata</taxon>
        <taxon>Euteleostomi</taxon>
        <taxon>Actinopterygii</taxon>
        <taxon>Neopterygii</taxon>
        <taxon>Teleostei</taxon>
        <taxon>Neoteleostei</taxon>
        <taxon>Acanthomorphata</taxon>
        <taxon>Zeiogadaria</taxon>
        <taxon>Gadariae</taxon>
        <taxon>Gadiformes</taxon>
        <taxon>Gadoidei</taxon>
        <taxon>Gadidae</taxon>
        <taxon>Gadus</taxon>
    </lineage>
</organism>
<dbReference type="GO" id="GO:0015267">
    <property type="term" value="F:channel activity"/>
    <property type="evidence" value="ECO:0007669"/>
    <property type="project" value="InterPro"/>
</dbReference>
<accession>A0A8C5AQ48</accession>
<dbReference type="AlphaFoldDB" id="A0A8C5AQ48"/>
<dbReference type="GO" id="GO:0044218">
    <property type="term" value="C:other organism cell membrane"/>
    <property type="evidence" value="ECO:0007669"/>
    <property type="project" value="UniProtKB-KW"/>
</dbReference>
<evidence type="ECO:0000256" key="5">
    <source>
        <dbReference type="ARBA" id="ARBA00023331"/>
    </source>
</evidence>
<dbReference type="InterPro" id="IPR050677">
    <property type="entry name" value="Actinoporin_PFT"/>
</dbReference>
<reference evidence="6" key="1">
    <citation type="submission" date="2025-08" db="UniProtKB">
        <authorList>
            <consortium name="Ensembl"/>
        </authorList>
    </citation>
    <scope>IDENTIFICATION</scope>
</reference>
<protein>
    <submittedName>
        <fullName evidence="6">Uncharacterized protein</fullName>
    </submittedName>
</protein>
<dbReference type="GO" id="GO:0046931">
    <property type="term" value="P:pore complex assembly"/>
    <property type="evidence" value="ECO:0007669"/>
    <property type="project" value="InterPro"/>
</dbReference>
<keyword evidence="3" id="KW-1052">Target cell membrane</keyword>
<keyword evidence="7" id="KW-1185">Reference proteome</keyword>
<proteinExistence type="predicted"/>
<dbReference type="Pfam" id="PF06369">
    <property type="entry name" value="Anemone_cytotox"/>
    <property type="match status" value="1"/>
</dbReference>
<keyword evidence="4" id="KW-1053">Target membrane</keyword>
<keyword evidence="5" id="KW-0166">Nematocyst</keyword>
<comment type="subcellular location">
    <subcellularLocation>
        <location evidence="2">Nematocyst</location>
    </subcellularLocation>
    <subcellularLocation>
        <location evidence="1">Target cell membrane</location>
    </subcellularLocation>
</comment>
<dbReference type="Ensembl" id="ENSGMOT00000071650.1">
    <property type="protein sequence ID" value="ENSGMOP00000035466.1"/>
    <property type="gene ID" value="ENSGMOG00000029844.1"/>
</dbReference>
<dbReference type="PANTHER" id="PTHR40388">
    <property type="entry name" value="BRYOPORIN"/>
    <property type="match status" value="1"/>
</dbReference>
<dbReference type="GeneTree" id="ENSGT00940000165500"/>
<evidence type="ECO:0000256" key="1">
    <source>
        <dbReference type="ARBA" id="ARBA00004175"/>
    </source>
</evidence>
<dbReference type="Gene3D" id="2.60.270.20">
    <property type="entry name" value="Cytolysin/lectin"/>
    <property type="match status" value="1"/>
</dbReference>
<dbReference type="GO" id="GO:0006812">
    <property type="term" value="P:monoatomic cation transport"/>
    <property type="evidence" value="ECO:0007669"/>
    <property type="project" value="InterPro"/>
</dbReference>
<keyword evidence="4" id="KW-0472">Membrane</keyword>
<evidence type="ECO:0000256" key="4">
    <source>
        <dbReference type="ARBA" id="ARBA00023298"/>
    </source>
</evidence>
<dbReference type="GO" id="GO:0051715">
    <property type="term" value="P:cytolysis in another organism"/>
    <property type="evidence" value="ECO:0007669"/>
    <property type="project" value="InterPro"/>
</dbReference>
<evidence type="ECO:0000256" key="2">
    <source>
        <dbReference type="ARBA" id="ARBA00004532"/>
    </source>
</evidence>
<dbReference type="PANTHER" id="PTHR40388:SF2">
    <property type="entry name" value="ACTINOPORIN-LIKE PROTEIN"/>
    <property type="match status" value="1"/>
</dbReference>
<reference evidence="6" key="2">
    <citation type="submission" date="2025-09" db="UniProtKB">
        <authorList>
            <consortium name="Ensembl"/>
        </authorList>
    </citation>
    <scope>IDENTIFICATION</scope>
</reference>
<evidence type="ECO:0000313" key="7">
    <source>
        <dbReference type="Proteomes" id="UP000694546"/>
    </source>
</evidence>
<name>A0A8C5AQ48_GADMO</name>